<evidence type="ECO:0000259" key="2">
    <source>
        <dbReference type="SMART" id="SM01177"/>
    </source>
</evidence>
<feature type="compositionally biased region" description="Low complexity" evidence="1">
    <location>
        <begin position="362"/>
        <end position="377"/>
    </location>
</feature>
<feature type="region of interest" description="Disordered" evidence="1">
    <location>
        <begin position="20"/>
        <end position="98"/>
    </location>
</feature>
<accession>A0A388JS51</accession>
<evidence type="ECO:0000313" key="3">
    <source>
        <dbReference type="EMBL" id="GBG60639.1"/>
    </source>
</evidence>
<dbReference type="AlphaFoldDB" id="A0A388JS51"/>
<dbReference type="SMART" id="SM01177">
    <property type="entry name" value="DUF4210"/>
    <property type="match status" value="1"/>
</dbReference>
<gene>
    <name evidence="3" type="ORF">CBR_g8659</name>
</gene>
<evidence type="ECO:0000256" key="1">
    <source>
        <dbReference type="SAM" id="MobiDB-lite"/>
    </source>
</evidence>
<feature type="region of interest" description="Disordered" evidence="1">
    <location>
        <begin position="681"/>
        <end position="703"/>
    </location>
</feature>
<dbReference type="OrthoDB" id="8625101at2759"/>
<dbReference type="Gramene" id="GBG60639">
    <property type="protein sequence ID" value="GBG60639"/>
    <property type="gene ID" value="CBR_g8659"/>
</dbReference>
<dbReference type="PANTHER" id="PTHR13199:SF11">
    <property type="entry name" value="PROTEIN ATOSSA"/>
    <property type="match status" value="1"/>
</dbReference>
<feature type="compositionally biased region" description="Polar residues" evidence="1">
    <location>
        <begin position="684"/>
        <end position="703"/>
    </location>
</feature>
<name>A0A388JS51_CHABU</name>
<dbReference type="Pfam" id="PF13915">
    <property type="entry name" value="DUF4210"/>
    <property type="match status" value="1"/>
</dbReference>
<protein>
    <recommendedName>
        <fullName evidence="2">Atos-like conserved domain-containing protein</fullName>
    </recommendedName>
</protein>
<evidence type="ECO:0000313" key="4">
    <source>
        <dbReference type="Proteomes" id="UP000265515"/>
    </source>
</evidence>
<feature type="region of interest" description="Disordered" evidence="1">
    <location>
        <begin position="408"/>
        <end position="430"/>
    </location>
</feature>
<dbReference type="EMBL" id="BFEA01000012">
    <property type="protein sequence ID" value="GBG60639.1"/>
    <property type="molecule type" value="Genomic_DNA"/>
</dbReference>
<dbReference type="Proteomes" id="UP000265515">
    <property type="component" value="Unassembled WGS sequence"/>
</dbReference>
<feature type="domain" description="Atos-like conserved" evidence="2">
    <location>
        <begin position="292"/>
        <end position="350"/>
    </location>
</feature>
<comment type="caution">
    <text evidence="3">The sequence shown here is derived from an EMBL/GenBank/DDBJ whole genome shotgun (WGS) entry which is preliminary data.</text>
</comment>
<dbReference type="PANTHER" id="PTHR13199">
    <property type="entry name" value="GH03947P"/>
    <property type="match status" value="1"/>
</dbReference>
<reference evidence="3 4" key="1">
    <citation type="journal article" date="2018" name="Cell">
        <title>The Chara Genome: Secondary Complexity and Implications for Plant Terrestrialization.</title>
        <authorList>
            <person name="Nishiyama T."/>
            <person name="Sakayama H."/>
            <person name="Vries J.D."/>
            <person name="Buschmann H."/>
            <person name="Saint-Marcoux D."/>
            <person name="Ullrich K.K."/>
            <person name="Haas F.B."/>
            <person name="Vanderstraeten L."/>
            <person name="Becker D."/>
            <person name="Lang D."/>
            <person name="Vosolsobe S."/>
            <person name="Rombauts S."/>
            <person name="Wilhelmsson P.K.I."/>
            <person name="Janitza P."/>
            <person name="Kern R."/>
            <person name="Heyl A."/>
            <person name="Rumpler F."/>
            <person name="Villalobos L.I.A.C."/>
            <person name="Clay J.M."/>
            <person name="Skokan R."/>
            <person name="Toyoda A."/>
            <person name="Suzuki Y."/>
            <person name="Kagoshima H."/>
            <person name="Schijlen E."/>
            <person name="Tajeshwar N."/>
            <person name="Catarino B."/>
            <person name="Hetherington A.J."/>
            <person name="Saltykova A."/>
            <person name="Bonnot C."/>
            <person name="Breuninger H."/>
            <person name="Symeonidi A."/>
            <person name="Radhakrishnan G.V."/>
            <person name="Van Nieuwerburgh F."/>
            <person name="Deforce D."/>
            <person name="Chang C."/>
            <person name="Karol K.G."/>
            <person name="Hedrich R."/>
            <person name="Ulvskov P."/>
            <person name="Glockner G."/>
            <person name="Delwiche C.F."/>
            <person name="Petrasek J."/>
            <person name="Van de Peer Y."/>
            <person name="Friml J."/>
            <person name="Beilby M."/>
            <person name="Dolan L."/>
            <person name="Kohara Y."/>
            <person name="Sugano S."/>
            <person name="Fujiyama A."/>
            <person name="Delaux P.-M."/>
            <person name="Quint M."/>
            <person name="TheiBen G."/>
            <person name="Hagemann M."/>
            <person name="Harholt J."/>
            <person name="Dunand C."/>
            <person name="Zachgo S."/>
            <person name="Langdale J."/>
            <person name="Maumus F."/>
            <person name="Straeten D.V.D."/>
            <person name="Gould S.B."/>
            <person name="Rensing S.A."/>
        </authorList>
    </citation>
    <scope>NUCLEOTIDE SEQUENCE [LARGE SCALE GENOMIC DNA]</scope>
    <source>
        <strain evidence="3 4">S276</strain>
    </source>
</reference>
<dbReference type="InterPro" id="IPR033473">
    <property type="entry name" value="Atos-like_C"/>
</dbReference>
<feature type="region of interest" description="Disordered" evidence="1">
    <location>
        <begin position="360"/>
        <end position="392"/>
    </location>
</feature>
<dbReference type="InterPro" id="IPR025261">
    <property type="entry name" value="Atos-like_cons_dom"/>
</dbReference>
<proteinExistence type="predicted"/>
<keyword evidence="4" id="KW-1185">Reference proteome</keyword>
<sequence>MCHLDTDAKAYRVLRAVNYRCGDDDDDDYDGDDDDDDDHDGEDDDDDDGGDDDDDDDDDDDGEEDDDDGDGDNDDDGSMSSSLPKLTKRVVDRHGDSQQWDAGHCTNTIFGGFVCSMGLGLRLDEDVADDLETSDVVLVSPSLLHGGAHEFGPRCITQASDGSVSALKVTGTSSWLLARRSSFNKEGKGLPISIPVRKSLPGDVSDALRNESEVCRACGLSDRGRSLGTSKHSLKYSGQLSSPLLPGLPSSPPAVFGWHGEHEFIDSTGNVARDGGRGGWPGAVLLQKRKPLVGSYEECLLSGRISTASPLKRLGGFLALLSVVGGGRSPTHRKLPFAVSCLNDGPFLYSACISLEAPPTTPLSTTVPASPSTSTSLQGHWPRSGSPPGQCSSRDMYRPFLSEISATVQSPPSSAHGYARPSSSPTSLSPCRLQFGSSSPIAKASSPIPMPQPQSSLSCLCMPTTDDRGTVVSRSLEIQGLCERKLERSSSGSCNSNSRYRVPVKGRIQLVLNNPERTPIHTFVCDYDLSDMPAGTKTFLRQKVFAVSSENKVHIAVGGPIRQQTEQHATKNVGALSNASGSSSGGIAGSLRYAMHVRFICSHTRSSARNRDECKGFDSSRDFEAAYSEGVSTGELQFEGLEPDTAKSAGVEQTEDGVDNYPGRVVGRKCGVPDWVLDNRSVEPANTSGRSPRVNSVQGVVSRSSSEKGSRKFYIYGDLRVIFPQRGSDLGNERLRVEYDFPSNPKYFDCV</sequence>
<dbReference type="Pfam" id="PF13889">
    <property type="entry name" value="Chromosome_seg"/>
    <property type="match status" value="1"/>
</dbReference>
<organism evidence="3 4">
    <name type="scientific">Chara braunii</name>
    <name type="common">Braun's stonewort</name>
    <dbReference type="NCBI Taxonomy" id="69332"/>
    <lineage>
        <taxon>Eukaryota</taxon>
        <taxon>Viridiplantae</taxon>
        <taxon>Streptophyta</taxon>
        <taxon>Charophyceae</taxon>
        <taxon>Charales</taxon>
        <taxon>Characeae</taxon>
        <taxon>Chara</taxon>
    </lineage>
</organism>
<feature type="compositionally biased region" description="Acidic residues" evidence="1">
    <location>
        <begin position="23"/>
        <end position="77"/>
    </location>
</feature>
<dbReference type="InterPro" id="IPR051506">
    <property type="entry name" value="ATOS_Transcription_Regulators"/>
</dbReference>